<keyword evidence="3" id="KW-0813">Transport</keyword>
<dbReference type="CDD" id="cd00367">
    <property type="entry name" value="PTS-HPr_like"/>
    <property type="match status" value="1"/>
</dbReference>
<comment type="caution">
    <text evidence="7">The sequence shown here is derived from an EMBL/GenBank/DDBJ whole genome shotgun (WGS) entry which is preliminary data.</text>
</comment>
<dbReference type="InterPro" id="IPR050399">
    <property type="entry name" value="HPr"/>
</dbReference>
<dbReference type="AlphaFoldDB" id="A0A316HFV8"/>
<dbReference type="PROSITE" id="PS51350">
    <property type="entry name" value="PTS_HPR_DOM"/>
    <property type="match status" value="1"/>
</dbReference>
<dbReference type="Gene3D" id="3.30.1340.10">
    <property type="entry name" value="HPr-like"/>
    <property type="match status" value="1"/>
</dbReference>
<dbReference type="Proteomes" id="UP000245678">
    <property type="component" value="Unassembled WGS sequence"/>
</dbReference>
<dbReference type="PRINTS" id="PR00107">
    <property type="entry name" value="PHOSPHOCPHPR"/>
</dbReference>
<feature type="domain" description="HPr" evidence="6">
    <location>
        <begin position="1"/>
        <end position="88"/>
    </location>
</feature>
<dbReference type="PANTHER" id="PTHR33705">
    <property type="entry name" value="PHOSPHOCARRIER PROTEIN HPR"/>
    <property type="match status" value="1"/>
</dbReference>
<keyword evidence="4" id="KW-0762">Sugar transport</keyword>
<evidence type="ECO:0000256" key="1">
    <source>
        <dbReference type="ARBA" id="ARBA00003681"/>
    </source>
</evidence>
<dbReference type="EMBL" id="QGHA01000002">
    <property type="protein sequence ID" value="PWK79277.1"/>
    <property type="molecule type" value="Genomic_DNA"/>
</dbReference>
<dbReference type="InterPro" id="IPR000032">
    <property type="entry name" value="HPr-like"/>
</dbReference>
<protein>
    <recommendedName>
        <fullName evidence="2">Phosphocarrier protein HPr</fullName>
    </recommendedName>
    <alternativeName>
        <fullName evidence="5">Histidine-containing protein</fullName>
    </alternativeName>
</protein>
<evidence type="ECO:0000313" key="8">
    <source>
        <dbReference type="Proteomes" id="UP000245678"/>
    </source>
</evidence>
<evidence type="ECO:0000256" key="3">
    <source>
        <dbReference type="ARBA" id="ARBA00022448"/>
    </source>
</evidence>
<dbReference type="SUPFAM" id="SSF55594">
    <property type="entry name" value="HPr-like"/>
    <property type="match status" value="1"/>
</dbReference>
<dbReference type="Pfam" id="PF00381">
    <property type="entry name" value="PTS-HPr"/>
    <property type="match status" value="1"/>
</dbReference>
<evidence type="ECO:0000313" key="7">
    <source>
        <dbReference type="EMBL" id="PWK79277.1"/>
    </source>
</evidence>
<dbReference type="InterPro" id="IPR035895">
    <property type="entry name" value="HPr-like_sf"/>
</dbReference>
<name>A0A316HFV8_9SPHI</name>
<organism evidence="7 8">
    <name type="scientific">Mucilaginibacter oryzae</name>
    <dbReference type="NCBI Taxonomy" id="468058"/>
    <lineage>
        <taxon>Bacteria</taxon>
        <taxon>Pseudomonadati</taxon>
        <taxon>Bacteroidota</taxon>
        <taxon>Sphingobacteriia</taxon>
        <taxon>Sphingobacteriales</taxon>
        <taxon>Sphingobacteriaceae</taxon>
        <taxon>Mucilaginibacter</taxon>
    </lineage>
</organism>
<comment type="function">
    <text evidence="1">General (non sugar-specific) component of the phosphoenolpyruvate-dependent sugar phosphotransferase system (sugar PTS). This major carbohydrate active-transport system catalyzes the phosphorylation of incoming sugar substrates concomitantly with their translocation across the cell membrane. The phosphoryl group from phosphoenolpyruvate (PEP) is transferred to the phosphoryl carrier protein HPr by enzyme I. Phospho-HPr then transfers it to the PTS EIIA domain.</text>
</comment>
<accession>A0A316HFV8</accession>
<evidence type="ECO:0000256" key="2">
    <source>
        <dbReference type="ARBA" id="ARBA00020422"/>
    </source>
</evidence>
<evidence type="ECO:0000259" key="6">
    <source>
        <dbReference type="PROSITE" id="PS51350"/>
    </source>
</evidence>
<evidence type="ECO:0000256" key="4">
    <source>
        <dbReference type="ARBA" id="ARBA00022597"/>
    </source>
</evidence>
<evidence type="ECO:0000256" key="5">
    <source>
        <dbReference type="ARBA" id="ARBA00033055"/>
    </source>
</evidence>
<dbReference type="PANTHER" id="PTHR33705:SF1">
    <property type="entry name" value="PHOSPHOCARRIER PROTEIN HPR"/>
    <property type="match status" value="1"/>
</dbReference>
<dbReference type="PROSITE" id="PS00369">
    <property type="entry name" value="PTS_HPR_HIS"/>
    <property type="match status" value="1"/>
</dbReference>
<dbReference type="RefSeq" id="WP_109607470.1">
    <property type="nucleotide sequence ID" value="NZ_QGHA01000002.1"/>
</dbReference>
<gene>
    <name evidence="7" type="ORF">LX99_01734</name>
</gene>
<keyword evidence="8" id="KW-1185">Reference proteome</keyword>
<proteinExistence type="predicted"/>
<reference evidence="7 8" key="1">
    <citation type="submission" date="2018-05" db="EMBL/GenBank/DDBJ databases">
        <title>Genomic Encyclopedia of Archaeal and Bacterial Type Strains, Phase II (KMG-II): from individual species to whole genera.</title>
        <authorList>
            <person name="Goeker M."/>
        </authorList>
    </citation>
    <scope>NUCLEOTIDE SEQUENCE [LARGE SCALE GENOMIC DNA]</scope>
    <source>
        <strain evidence="7 8">DSM 19975</strain>
    </source>
</reference>
<sequence length="88" mass="9544">MITKHYVITSVQGMHARPATQLVKLAKGFKATTSLKKGDKTVKLNSLLNILSLSIKGGETVSVIIDGEDEVSAAVIIDDFFTKQLKEL</sequence>
<dbReference type="NCBIfam" id="TIGR01003">
    <property type="entry name" value="PTS_HPr_family"/>
    <property type="match status" value="1"/>
</dbReference>
<dbReference type="InterPro" id="IPR001020">
    <property type="entry name" value="PTS_HPr_His_P_site"/>
</dbReference>